<evidence type="ECO:0000313" key="2">
    <source>
        <dbReference type="Proteomes" id="UP001153076"/>
    </source>
</evidence>
<dbReference type="Gene3D" id="1.20.1310.10">
    <property type="entry name" value="Cullin Repeats"/>
    <property type="match status" value="2"/>
</dbReference>
<dbReference type="EMBL" id="JAKOGI010000091">
    <property type="protein sequence ID" value="KAJ8444715.1"/>
    <property type="molecule type" value="Genomic_DNA"/>
</dbReference>
<sequence>MHVYRVLGLEQVLEIMENGIKKLVLPSLREKHGEHMLMELVKRWSNHKAMVYREISGKAKDAVIALVRSCLAHFSGYSPAGDTAYSLLFEQINSEREDSQIDKALLKNVLAVYVEMRMGKMDCNAKDYSGKFSDQMGPCIQDKLKVAQSEEKLVSGGLMAEKLLRAWLKDDEDRSRVYWLYSKVTKELESTRNLCKQCLGDDIIALILLMERSAKKPTGKMMTLEVEGSDASENVKSAIQEEGTASNVECSILPQKRLEEGMTHARRVTLLEASLVPCPKPRRTGF</sequence>
<proteinExistence type="predicted"/>
<protein>
    <recommendedName>
        <fullName evidence="3">Cullin N-terminal domain-containing protein</fullName>
    </recommendedName>
</protein>
<evidence type="ECO:0008006" key="3">
    <source>
        <dbReference type="Google" id="ProtNLM"/>
    </source>
</evidence>
<dbReference type="Proteomes" id="UP001153076">
    <property type="component" value="Unassembled WGS sequence"/>
</dbReference>
<name>A0A9Q1KKP3_9CARY</name>
<keyword evidence="2" id="KW-1185">Reference proteome</keyword>
<accession>A0A9Q1KKP3</accession>
<dbReference type="SUPFAM" id="SSF74788">
    <property type="entry name" value="Cullin repeat-like"/>
    <property type="match status" value="1"/>
</dbReference>
<reference evidence="1" key="1">
    <citation type="submission" date="2022-04" db="EMBL/GenBank/DDBJ databases">
        <title>Carnegiea gigantea Genome sequencing and assembly v2.</title>
        <authorList>
            <person name="Copetti D."/>
            <person name="Sanderson M.J."/>
            <person name="Burquez A."/>
            <person name="Wojciechowski M.F."/>
        </authorList>
    </citation>
    <scope>NUCLEOTIDE SEQUENCE</scope>
    <source>
        <strain evidence="1">SGP5-SGP5p</strain>
        <tissue evidence="1">Aerial part</tissue>
    </source>
</reference>
<organism evidence="1 2">
    <name type="scientific">Carnegiea gigantea</name>
    <dbReference type="NCBI Taxonomy" id="171969"/>
    <lineage>
        <taxon>Eukaryota</taxon>
        <taxon>Viridiplantae</taxon>
        <taxon>Streptophyta</taxon>
        <taxon>Embryophyta</taxon>
        <taxon>Tracheophyta</taxon>
        <taxon>Spermatophyta</taxon>
        <taxon>Magnoliopsida</taxon>
        <taxon>eudicotyledons</taxon>
        <taxon>Gunneridae</taxon>
        <taxon>Pentapetalae</taxon>
        <taxon>Caryophyllales</taxon>
        <taxon>Cactineae</taxon>
        <taxon>Cactaceae</taxon>
        <taxon>Cactoideae</taxon>
        <taxon>Echinocereeae</taxon>
        <taxon>Carnegiea</taxon>
    </lineage>
</organism>
<dbReference type="AlphaFoldDB" id="A0A9Q1KKP3"/>
<dbReference type="InterPro" id="IPR016159">
    <property type="entry name" value="Cullin_repeat-like_dom_sf"/>
</dbReference>
<comment type="caution">
    <text evidence="1">The sequence shown here is derived from an EMBL/GenBank/DDBJ whole genome shotgun (WGS) entry which is preliminary data.</text>
</comment>
<evidence type="ECO:0000313" key="1">
    <source>
        <dbReference type="EMBL" id="KAJ8444715.1"/>
    </source>
</evidence>
<gene>
    <name evidence="1" type="ORF">Cgig2_030389</name>
</gene>